<dbReference type="AlphaFoldDB" id="A0A4Y2WZF6"/>
<protein>
    <submittedName>
        <fullName evidence="2">Uncharacterized protein</fullName>
    </submittedName>
</protein>
<comment type="caution">
    <text evidence="2">The sequence shown here is derived from an EMBL/GenBank/DDBJ whole genome shotgun (WGS) entry which is preliminary data.</text>
</comment>
<evidence type="ECO:0000313" key="1">
    <source>
        <dbReference type="EMBL" id="GBO42041.1"/>
    </source>
</evidence>
<keyword evidence="3" id="KW-1185">Reference proteome</keyword>
<accession>A0A4Y2WZF6</accession>
<name>A0A4Y2WZF6_ARAVE</name>
<gene>
    <name evidence="1" type="ORF">AVEN_173415_1</name>
    <name evidence="2" type="ORF">AVEN_222612_1</name>
</gene>
<dbReference type="Proteomes" id="UP000499080">
    <property type="component" value="Unassembled WGS sequence"/>
</dbReference>
<evidence type="ECO:0000313" key="3">
    <source>
        <dbReference type="Proteomes" id="UP000499080"/>
    </source>
</evidence>
<reference evidence="2 3" key="1">
    <citation type="journal article" date="2019" name="Sci. Rep.">
        <title>Orb-weaving spider Araneus ventricosus genome elucidates the spidroin gene catalogue.</title>
        <authorList>
            <person name="Kono N."/>
            <person name="Nakamura H."/>
            <person name="Ohtoshi R."/>
            <person name="Moran D.A.P."/>
            <person name="Shinohara A."/>
            <person name="Yoshida Y."/>
            <person name="Fujiwara M."/>
            <person name="Mori M."/>
            <person name="Tomita M."/>
            <person name="Arakawa K."/>
        </authorList>
    </citation>
    <scope>NUCLEOTIDE SEQUENCE [LARGE SCALE GENOMIC DNA]</scope>
</reference>
<sequence>MGSSSTKVADRIIKRDDFSPLQCTDDRITRSSPNIDGGKSFDGVELKSTCHFDHIHKWNSSPIMHSRNEDKWVAYIDSLLGLGVGYLSSLGDCYILRVPTGI</sequence>
<organism evidence="2 3">
    <name type="scientific">Araneus ventricosus</name>
    <name type="common">Orbweaver spider</name>
    <name type="synonym">Epeira ventricosa</name>
    <dbReference type="NCBI Taxonomy" id="182803"/>
    <lineage>
        <taxon>Eukaryota</taxon>
        <taxon>Metazoa</taxon>
        <taxon>Ecdysozoa</taxon>
        <taxon>Arthropoda</taxon>
        <taxon>Chelicerata</taxon>
        <taxon>Arachnida</taxon>
        <taxon>Araneae</taxon>
        <taxon>Araneomorphae</taxon>
        <taxon>Entelegynae</taxon>
        <taxon>Araneoidea</taxon>
        <taxon>Araneidae</taxon>
        <taxon>Araneus</taxon>
    </lineage>
</organism>
<dbReference type="EMBL" id="BGPR01067988">
    <property type="protein sequence ID" value="GBO42044.1"/>
    <property type="molecule type" value="Genomic_DNA"/>
</dbReference>
<proteinExistence type="predicted"/>
<evidence type="ECO:0000313" key="2">
    <source>
        <dbReference type="EMBL" id="GBO42044.1"/>
    </source>
</evidence>
<dbReference type="EMBL" id="BGPR01067987">
    <property type="protein sequence ID" value="GBO42041.1"/>
    <property type="molecule type" value="Genomic_DNA"/>
</dbReference>